<keyword evidence="3" id="KW-1185">Reference proteome</keyword>
<feature type="region of interest" description="Disordered" evidence="1">
    <location>
        <begin position="1"/>
        <end position="53"/>
    </location>
</feature>
<comment type="caution">
    <text evidence="2">The sequence shown here is derived from an EMBL/GenBank/DDBJ whole genome shotgun (WGS) entry which is preliminary data.</text>
</comment>
<proteinExistence type="predicted"/>
<accession>A0A642V0I2</accession>
<feature type="compositionally biased region" description="Basic and acidic residues" evidence="1">
    <location>
        <begin position="17"/>
        <end position="29"/>
    </location>
</feature>
<sequence>MNSSNKRQGQGSSNQGEAKERENKGKEGQSVRLPVQRNTQNGICQEEAKPDDPTGKVKVLEYYKELDQAGIASLVSSPDVDRVFRKQRDGKSYADFAFEMMGLRVGCHINDFIIFMMLLKKITAITYSVLVILWEEEKEYCREERFRLCAHNIQSVISEKVKSLLPSNNSAALEQLCSKVYWELEEIIPKTGHASGHDK</sequence>
<dbReference type="Proteomes" id="UP000761534">
    <property type="component" value="Unassembled WGS sequence"/>
</dbReference>
<feature type="compositionally biased region" description="Polar residues" evidence="1">
    <location>
        <begin position="1"/>
        <end position="16"/>
    </location>
</feature>
<evidence type="ECO:0000313" key="3">
    <source>
        <dbReference type="Proteomes" id="UP000761534"/>
    </source>
</evidence>
<protein>
    <submittedName>
        <fullName evidence="2">Uncharacterized protein</fullName>
    </submittedName>
</protein>
<name>A0A642V0I2_9ASCO</name>
<organism evidence="2 3">
    <name type="scientific">Trichomonascus ciferrii</name>
    <dbReference type="NCBI Taxonomy" id="44093"/>
    <lineage>
        <taxon>Eukaryota</taxon>
        <taxon>Fungi</taxon>
        <taxon>Dikarya</taxon>
        <taxon>Ascomycota</taxon>
        <taxon>Saccharomycotina</taxon>
        <taxon>Dipodascomycetes</taxon>
        <taxon>Dipodascales</taxon>
        <taxon>Trichomonascaceae</taxon>
        <taxon>Trichomonascus</taxon>
        <taxon>Trichomonascus ciferrii complex</taxon>
    </lineage>
</organism>
<evidence type="ECO:0000313" key="2">
    <source>
        <dbReference type="EMBL" id="KAA8909504.1"/>
    </source>
</evidence>
<dbReference type="VEuPathDB" id="FungiDB:TRICI_004485"/>
<dbReference type="EMBL" id="SWFS01000339">
    <property type="protein sequence ID" value="KAA8909504.1"/>
    <property type="molecule type" value="Genomic_DNA"/>
</dbReference>
<gene>
    <name evidence="2" type="ORF">TRICI_004485</name>
</gene>
<reference evidence="2" key="1">
    <citation type="journal article" date="2019" name="G3 (Bethesda)">
        <title>Genome Assemblies of Two Rare Opportunistic Yeast Pathogens: Diutina rugosa (syn. Candida rugosa) and Trichomonascus ciferrii (syn. Candida ciferrii).</title>
        <authorList>
            <person name="Mixao V."/>
            <person name="Saus E."/>
            <person name="Hansen A.P."/>
            <person name="Lass-Florl C."/>
            <person name="Gabaldon T."/>
        </authorList>
    </citation>
    <scope>NUCLEOTIDE SEQUENCE</scope>
    <source>
        <strain evidence="2">CBS 4856</strain>
    </source>
</reference>
<dbReference type="AlphaFoldDB" id="A0A642V0I2"/>
<evidence type="ECO:0000256" key="1">
    <source>
        <dbReference type="SAM" id="MobiDB-lite"/>
    </source>
</evidence>